<evidence type="ECO:0000256" key="1">
    <source>
        <dbReference type="ARBA" id="ARBA00022448"/>
    </source>
</evidence>
<protein>
    <submittedName>
        <fullName evidence="5">ABC-2 type transport system ATP-binding protein</fullName>
    </submittedName>
    <submittedName>
        <fullName evidence="6">ATP-binding cassette domain-containing protein</fullName>
    </submittedName>
</protein>
<dbReference type="KEGG" id="soh:D1869_09420"/>
<organism evidence="6 7">
    <name type="scientific">Sulfurisphaera ohwakuensis</name>
    <dbReference type="NCBI Taxonomy" id="69656"/>
    <lineage>
        <taxon>Archaea</taxon>
        <taxon>Thermoproteota</taxon>
        <taxon>Thermoprotei</taxon>
        <taxon>Sulfolobales</taxon>
        <taxon>Sulfolobaceae</taxon>
        <taxon>Sulfurisphaera</taxon>
    </lineage>
</organism>
<dbReference type="Pfam" id="PF00005">
    <property type="entry name" value="ABC_tran"/>
    <property type="match status" value="1"/>
</dbReference>
<keyword evidence="3 6" id="KW-0067">ATP-binding</keyword>
<dbReference type="PANTHER" id="PTHR42711">
    <property type="entry name" value="ABC TRANSPORTER ATP-BINDING PROTEIN"/>
    <property type="match status" value="1"/>
</dbReference>
<evidence type="ECO:0000259" key="4">
    <source>
        <dbReference type="PROSITE" id="PS50893"/>
    </source>
</evidence>
<dbReference type="InterPro" id="IPR050763">
    <property type="entry name" value="ABC_transporter_ATP-binding"/>
</dbReference>
<proteinExistence type="predicted"/>
<evidence type="ECO:0000313" key="5">
    <source>
        <dbReference type="EMBL" id="MBB5253594.1"/>
    </source>
</evidence>
<dbReference type="Proteomes" id="UP000582213">
    <property type="component" value="Unassembled WGS sequence"/>
</dbReference>
<dbReference type="EMBL" id="JACHFY010000005">
    <property type="protein sequence ID" value="MBB5253594.1"/>
    <property type="molecule type" value="Genomic_DNA"/>
</dbReference>
<dbReference type="InterPro" id="IPR003439">
    <property type="entry name" value="ABC_transporter-like_ATP-bd"/>
</dbReference>
<dbReference type="SUPFAM" id="SSF52540">
    <property type="entry name" value="P-loop containing nucleoside triphosphate hydrolases"/>
    <property type="match status" value="1"/>
</dbReference>
<dbReference type="GO" id="GO:0016887">
    <property type="term" value="F:ATP hydrolysis activity"/>
    <property type="evidence" value="ECO:0007669"/>
    <property type="project" value="InterPro"/>
</dbReference>
<dbReference type="GO" id="GO:0005524">
    <property type="term" value="F:ATP binding"/>
    <property type="evidence" value="ECO:0007669"/>
    <property type="project" value="UniProtKB-KW"/>
</dbReference>
<dbReference type="GeneID" id="95645050"/>
<dbReference type="InterPro" id="IPR027417">
    <property type="entry name" value="P-loop_NTPase"/>
</dbReference>
<gene>
    <name evidence="6" type="ORF">D1869_09420</name>
    <name evidence="5" type="ORF">HNQ62_001363</name>
</gene>
<evidence type="ECO:0000313" key="6">
    <source>
        <dbReference type="EMBL" id="QGR17388.1"/>
    </source>
</evidence>
<dbReference type="InterPro" id="IPR003593">
    <property type="entry name" value="AAA+_ATPase"/>
</dbReference>
<dbReference type="PROSITE" id="PS00211">
    <property type="entry name" value="ABC_TRANSPORTER_1"/>
    <property type="match status" value="1"/>
</dbReference>
<keyword evidence="1" id="KW-0813">Transport</keyword>
<dbReference type="AlphaFoldDB" id="A0A650CI31"/>
<reference evidence="6 7" key="1">
    <citation type="submission" date="2019-10" db="EMBL/GenBank/DDBJ databases">
        <title>Genome Sequences from Six Type Strain Members of the Archaeal Family Sulfolobaceae: Acidianus ambivalens, Acidianus infernus, Metallosphaera prunae, Stygiolobus azoricus, Sulfolobus metallicus, and Sulfurisphaera ohwakuensis.</title>
        <authorList>
            <person name="Counts J.A."/>
            <person name="Kelly R.M."/>
        </authorList>
    </citation>
    <scope>NUCLEOTIDE SEQUENCE [LARGE SCALE GENOMIC DNA]</scope>
    <source>
        <strain evidence="6 7">TA-1</strain>
    </source>
</reference>
<evidence type="ECO:0000256" key="3">
    <source>
        <dbReference type="ARBA" id="ARBA00022840"/>
    </source>
</evidence>
<dbReference type="OrthoDB" id="87732at2157"/>
<keyword evidence="7" id="KW-1185">Reference proteome</keyword>
<dbReference type="RefSeq" id="WP_156014871.1">
    <property type="nucleotide sequence ID" value="NZ_AP031374.1"/>
</dbReference>
<accession>A0A650CI31</accession>
<evidence type="ECO:0000313" key="8">
    <source>
        <dbReference type="Proteomes" id="UP000582213"/>
    </source>
</evidence>
<evidence type="ECO:0000313" key="7">
    <source>
        <dbReference type="Proteomes" id="UP000427373"/>
    </source>
</evidence>
<sequence length="303" mass="33617">MIRIVNLYKKYGDFLALKGVSFDVNNGEVVGFVGLNGAGKTTTIKISAGVNFPTSGDVEIDGYSITKDKRKASRNVGWVPELPNFEPDVKALDYFVYLAGYYGISSQEAKNLGKKLLEEVGLSEWMNVKIGKFSQGMKKRFALAVSLAGNPNNFLFDEVLNGLDPAGMQFFKDLAIKMKNEGRAILFSSHILSEVENIADRVVFIHKGKIIGIKKMEDLRKMVSTNIVKAVVNNYNEALKVAEKYGKPAIVNGQIIISDFKGDISELSSELKPYGLIEIGYERQNLESVFFQLISESEKSESR</sequence>
<reference evidence="5 8" key="2">
    <citation type="submission" date="2020-08" db="EMBL/GenBank/DDBJ databases">
        <title>Genomic Encyclopedia of Type Strains, Phase IV (KMG-IV): sequencing the most valuable type-strain genomes for metagenomic binning, comparative biology and taxonomic classification.</title>
        <authorList>
            <person name="Goeker M."/>
        </authorList>
    </citation>
    <scope>NUCLEOTIDE SEQUENCE [LARGE SCALE GENOMIC DNA]</scope>
    <source>
        <strain evidence="5 8">DSM 12421</strain>
    </source>
</reference>
<dbReference type="CDD" id="cd03230">
    <property type="entry name" value="ABC_DR_subfamily_A"/>
    <property type="match status" value="1"/>
</dbReference>
<name>A0A650CI31_SULOH</name>
<dbReference type="PANTHER" id="PTHR42711:SF18">
    <property type="entry name" value="ABC TRANSPORTER, ATP-BINDING PROTEIN"/>
    <property type="match status" value="1"/>
</dbReference>
<feature type="domain" description="ABC transporter" evidence="4">
    <location>
        <begin position="2"/>
        <end position="232"/>
    </location>
</feature>
<dbReference type="EMBL" id="CP045484">
    <property type="protein sequence ID" value="QGR17388.1"/>
    <property type="molecule type" value="Genomic_DNA"/>
</dbReference>
<dbReference type="PROSITE" id="PS50893">
    <property type="entry name" value="ABC_TRANSPORTER_2"/>
    <property type="match status" value="1"/>
</dbReference>
<dbReference type="Gene3D" id="3.40.50.300">
    <property type="entry name" value="P-loop containing nucleotide triphosphate hydrolases"/>
    <property type="match status" value="1"/>
</dbReference>
<evidence type="ECO:0000256" key="2">
    <source>
        <dbReference type="ARBA" id="ARBA00022741"/>
    </source>
</evidence>
<keyword evidence="2" id="KW-0547">Nucleotide-binding</keyword>
<dbReference type="Proteomes" id="UP000427373">
    <property type="component" value="Chromosome"/>
</dbReference>
<dbReference type="InterPro" id="IPR017871">
    <property type="entry name" value="ABC_transporter-like_CS"/>
</dbReference>
<dbReference type="SMART" id="SM00382">
    <property type="entry name" value="AAA"/>
    <property type="match status" value="1"/>
</dbReference>